<dbReference type="PRINTS" id="PR00744">
    <property type="entry name" value="GLHYDRLASE37"/>
</dbReference>
<evidence type="ECO:0000313" key="4">
    <source>
        <dbReference type="Proteomes" id="UP001500657"/>
    </source>
</evidence>
<dbReference type="Pfam" id="PF01204">
    <property type="entry name" value="Trehalase"/>
    <property type="match status" value="1"/>
</dbReference>
<sequence length="531" mass="59930">MTVLDPHANAERAARAAPADTLTPADRYQELFVAVQLARVFEDSKTFVDCAPRGDPEKILDAYRCQSDAADFDLKAFVKQHFSPPEVHQSHYVSTPGQSLRDHIDGLWKVLTRQPREHPAHSSILPLPNPYVVPGGRFSELYYWDSYFTMLGLAESGRQDLLRDMANNFAYLIDTYGHVPNGNRSYYLSRSQPPVFALMVELFEHHGICAAMEYLPRLRKEYTYWMDGADDLRPGDAHRHCVRLEDGSLLNRYWDDRDTPREESYLEDVTTAKQSSRPVHEVYRELRAGAASGWDFSARWCDDPDSLASIRTTAILPVDLNALLYKLERQIGLLSRANGQHAQADAFQKKARDRRAAIDKMLWNDKAGAYLDYDWQRQSPRTALNAATATPLFINIATREQARRVGEALRARLLQDGGIGTSESVSGQQWDQPNGWAPLQWLAIGGLRHYDDPLADEIAKRWLHTVGSLYQRESKLVEKYVVMKQDDGAVGGGGGEYPLQDGFGWTNGVTRRLLREDPANEANIAKAASHA</sequence>
<keyword evidence="1" id="KW-0378">Hydrolase</keyword>
<dbReference type="PANTHER" id="PTHR23403:SF8">
    <property type="entry name" value="CYTOPLASMIC TREHALASE"/>
    <property type="match status" value="1"/>
</dbReference>
<dbReference type="Proteomes" id="UP001500657">
    <property type="component" value="Unassembled WGS sequence"/>
</dbReference>
<dbReference type="NCBIfam" id="NF009774">
    <property type="entry name" value="PRK13271.1"/>
    <property type="match status" value="1"/>
</dbReference>
<dbReference type="InterPro" id="IPR012341">
    <property type="entry name" value="6hp_glycosidase-like_sf"/>
</dbReference>
<dbReference type="SUPFAM" id="SSF48208">
    <property type="entry name" value="Six-hairpin glycosidases"/>
    <property type="match status" value="1"/>
</dbReference>
<reference evidence="4" key="1">
    <citation type="journal article" date="2019" name="Int. J. Syst. Evol. Microbiol.">
        <title>The Global Catalogue of Microorganisms (GCM) 10K type strain sequencing project: providing services to taxonomists for standard genome sequencing and annotation.</title>
        <authorList>
            <consortium name="The Broad Institute Genomics Platform"/>
            <consortium name="The Broad Institute Genome Sequencing Center for Infectious Disease"/>
            <person name="Wu L."/>
            <person name="Ma J."/>
        </authorList>
    </citation>
    <scope>NUCLEOTIDE SEQUENCE [LARGE SCALE GENOMIC DNA]</scope>
    <source>
        <strain evidence="4">JCM 16242</strain>
    </source>
</reference>
<dbReference type="PANTHER" id="PTHR23403">
    <property type="entry name" value="TREHALASE"/>
    <property type="match status" value="1"/>
</dbReference>
<gene>
    <name evidence="3" type="ORF">GCM10009126_13320</name>
</gene>
<dbReference type="EMBL" id="BAAAFO010000002">
    <property type="protein sequence ID" value="GAA0249190.1"/>
    <property type="molecule type" value="Genomic_DNA"/>
</dbReference>
<name>A0ABP3E3V3_9GAMM</name>
<dbReference type="RefSeq" id="WP_343881458.1">
    <property type="nucleotide sequence ID" value="NZ_BAAAFO010000002.1"/>
</dbReference>
<keyword evidence="4" id="KW-1185">Reference proteome</keyword>
<dbReference type="InterPro" id="IPR008928">
    <property type="entry name" value="6-hairpin_glycosidase_sf"/>
</dbReference>
<evidence type="ECO:0000256" key="2">
    <source>
        <dbReference type="ARBA" id="ARBA00023295"/>
    </source>
</evidence>
<dbReference type="PROSITE" id="PS00927">
    <property type="entry name" value="TREHALASE_1"/>
    <property type="match status" value="1"/>
</dbReference>
<organism evidence="3 4">
    <name type="scientific">Rhodanobacter caeni</name>
    <dbReference type="NCBI Taxonomy" id="657654"/>
    <lineage>
        <taxon>Bacteria</taxon>
        <taxon>Pseudomonadati</taxon>
        <taxon>Pseudomonadota</taxon>
        <taxon>Gammaproteobacteria</taxon>
        <taxon>Lysobacterales</taxon>
        <taxon>Rhodanobacteraceae</taxon>
        <taxon>Rhodanobacter</taxon>
    </lineage>
</organism>
<accession>A0ABP3E3V3</accession>
<keyword evidence="2" id="KW-0326">Glycosidase</keyword>
<protein>
    <submittedName>
        <fullName evidence="3">Alpha,alpha-trehalase</fullName>
    </submittedName>
</protein>
<evidence type="ECO:0000256" key="1">
    <source>
        <dbReference type="ARBA" id="ARBA00022801"/>
    </source>
</evidence>
<comment type="caution">
    <text evidence="3">The sequence shown here is derived from an EMBL/GenBank/DDBJ whole genome shotgun (WGS) entry which is preliminary data.</text>
</comment>
<proteinExistence type="predicted"/>
<dbReference type="NCBIfam" id="NF009773">
    <property type="entry name" value="PRK13270.1"/>
    <property type="match status" value="1"/>
</dbReference>
<dbReference type="InterPro" id="IPR018232">
    <property type="entry name" value="Glyco_hydro_37_CS"/>
</dbReference>
<dbReference type="InterPro" id="IPR001661">
    <property type="entry name" value="Glyco_hydro_37"/>
</dbReference>
<evidence type="ECO:0000313" key="3">
    <source>
        <dbReference type="EMBL" id="GAA0249190.1"/>
    </source>
</evidence>
<dbReference type="Gene3D" id="1.50.10.10">
    <property type="match status" value="1"/>
</dbReference>
<dbReference type="PROSITE" id="PS00928">
    <property type="entry name" value="TREHALASE_2"/>
    <property type="match status" value="1"/>
</dbReference>